<dbReference type="PROSITE" id="PS50885">
    <property type="entry name" value="HAMP"/>
    <property type="match status" value="1"/>
</dbReference>
<proteinExistence type="predicted"/>
<dbReference type="SMART" id="SM00388">
    <property type="entry name" value="HisKA"/>
    <property type="match status" value="1"/>
</dbReference>
<keyword evidence="5" id="KW-0597">Phosphoprotein</keyword>
<keyword evidence="10" id="KW-0812">Transmembrane</keyword>
<dbReference type="Gene3D" id="3.30.565.10">
    <property type="entry name" value="Histidine kinase-like ATPase, C-terminal domain"/>
    <property type="match status" value="1"/>
</dbReference>
<gene>
    <name evidence="13" type="ORF">DFR46_2798</name>
</gene>
<dbReference type="Pfam" id="PF00672">
    <property type="entry name" value="HAMP"/>
    <property type="match status" value="1"/>
</dbReference>
<dbReference type="GO" id="GO:0005524">
    <property type="term" value="F:ATP binding"/>
    <property type="evidence" value="ECO:0007669"/>
    <property type="project" value="UniProtKB-KW"/>
</dbReference>
<dbReference type="InterPro" id="IPR005467">
    <property type="entry name" value="His_kinase_dom"/>
</dbReference>
<dbReference type="RefSeq" id="WP_116236982.1">
    <property type="nucleotide sequence ID" value="NZ_QRDP01000004.1"/>
</dbReference>
<dbReference type="PRINTS" id="PR00344">
    <property type="entry name" value="BCTRLSENSOR"/>
</dbReference>
<keyword evidence="8 13" id="KW-0418">Kinase</keyword>
<evidence type="ECO:0000256" key="10">
    <source>
        <dbReference type="SAM" id="Phobius"/>
    </source>
</evidence>
<dbReference type="CDD" id="cd00082">
    <property type="entry name" value="HisKA"/>
    <property type="match status" value="1"/>
</dbReference>
<keyword evidence="4" id="KW-1003">Cell membrane</keyword>
<evidence type="ECO:0000259" key="11">
    <source>
        <dbReference type="PROSITE" id="PS50109"/>
    </source>
</evidence>
<comment type="subcellular location">
    <subcellularLocation>
        <location evidence="2">Cell membrane</location>
        <topology evidence="2">Multi-pass membrane protein</topology>
    </subcellularLocation>
</comment>
<comment type="caution">
    <text evidence="13">The sequence shown here is derived from an EMBL/GenBank/DDBJ whole genome shotgun (WGS) entry which is preliminary data.</text>
</comment>
<dbReference type="EC" id="2.7.13.3" evidence="3"/>
<evidence type="ECO:0000256" key="9">
    <source>
        <dbReference type="ARBA" id="ARBA00022840"/>
    </source>
</evidence>
<keyword evidence="7" id="KW-0547">Nucleotide-binding</keyword>
<evidence type="ECO:0000256" key="6">
    <source>
        <dbReference type="ARBA" id="ARBA00022679"/>
    </source>
</evidence>
<dbReference type="Pfam" id="PF00512">
    <property type="entry name" value="HisKA"/>
    <property type="match status" value="1"/>
</dbReference>
<dbReference type="InterPro" id="IPR004358">
    <property type="entry name" value="Sig_transdc_His_kin-like_C"/>
</dbReference>
<evidence type="ECO:0000256" key="5">
    <source>
        <dbReference type="ARBA" id="ARBA00022553"/>
    </source>
</evidence>
<keyword evidence="14" id="KW-1185">Reference proteome</keyword>
<dbReference type="InterPro" id="IPR003661">
    <property type="entry name" value="HisK_dim/P_dom"/>
</dbReference>
<sequence length="458" mass="49817">MKKLLPKSLFGQLMLLVALALFAAQAINFAMLVRAGERLRFAEAAGPVVERTITAAERLAAGEPLRVRHGRRHRRGGGRMSVGAQSAVSAEGLPRVSEYELRLATILETSGIHVQRVEVGRADIAQLRNARGRGRPMGERRFDNRRPPQVFRVSVQLEDGRWLNSWMRMRPGGIGALASIVAQTVVLYGVLMLVLFLFVRRVSRPLRSLTSAVSDFTDADPNEPVAVEGPRDVASLISAFNAMRVRIAGMLGEKDHMLGAIGHDLRTPLAALRIHAENVSDEGERARMVETISGMTETLDDILSLARLGRPNAQSEKLDLTALVDSAIEDFRVVGAPVEFEDSARLIVNGRSNLLKRAIRNLIDNALRYGEAASVRVRLAGEQAVVEIDDNGPGIDPAALETVFEPFARLDESRNREQGGSGLGLALARAIVREHGGELTLENLASGGLRARLSLSLP</sequence>
<keyword evidence="9" id="KW-0067">ATP-binding</keyword>
<keyword evidence="6" id="KW-0808">Transferase</keyword>
<dbReference type="SMART" id="SM00387">
    <property type="entry name" value="HATPase_c"/>
    <property type="match status" value="1"/>
</dbReference>
<dbReference type="Pfam" id="PF02518">
    <property type="entry name" value="HATPase_c"/>
    <property type="match status" value="1"/>
</dbReference>
<evidence type="ECO:0000256" key="4">
    <source>
        <dbReference type="ARBA" id="ARBA00022475"/>
    </source>
</evidence>
<reference evidence="13 14" key="1">
    <citation type="submission" date="2018-07" db="EMBL/GenBank/DDBJ databases">
        <title>Genomic Encyclopedia of Type Strains, Phase IV (KMG-IV): sequencing the most valuable type-strain genomes for metagenomic binning, comparative biology and taxonomic classification.</title>
        <authorList>
            <person name="Goeker M."/>
        </authorList>
    </citation>
    <scope>NUCLEOTIDE SEQUENCE [LARGE SCALE GENOMIC DNA]</scope>
    <source>
        <strain evidence="13 14">DSM 26725</strain>
    </source>
</reference>
<dbReference type="InterPro" id="IPR036890">
    <property type="entry name" value="HATPase_C_sf"/>
</dbReference>
<dbReference type="GO" id="GO:0000155">
    <property type="term" value="F:phosphorelay sensor kinase activity"/>
    <property type="evidence" value="ECO:0007669"/>
    <property type="project" value="InterPro"/>
</dbReference>
<protein>
    <recommendedName>
        <fullName evidence="3">histidine kinase</fullName>
        <ecNumber evidence="3">2.7.13.3</ecNumber>
    </recommendedName>
</protein>
<evidence type="ECO:0000256" key="3">
    <source>
        <dbReference type="ARBA" id="ARBA00012438"/>
    </source>
</evidence>
<dbReference type="InterPro" id="IPR036097">
    <property type="entry name" value="HisK_dim/P_sf"/>
</dbReference>
<evidence type="ECO:0000256" key="8">
    <source>
        <dbReference type="ARBA" id="ARBA00022777"/>
    </source>
</evidence>
<dbReference type="SUPFAM" id="SSF55874">
    <property type="entry name" value="ATPase domain of HSP90 chaperone/DNA topoisomerase II/histidine kinase"/>
    <property type="match status" value="1"/>
</dbReference>
<evidence type="ECO:0000256" key="7">
    <source>
        <dbReference type="ARBA" id="ARBA00022741"/>
    </source>
</evidence>
<dbReference type="OrthoDB" id="9804645at2"/>
<dbReference type="Gene3D" id="1.10.287.130">
    <property type="match status" value="1"/>
</dbReference>
<dbReference type="PROSITE" id="PS50109">
    <property type="entry name" value="HIS_KIN"/>
    <property type="match status" value="1"/>
</dbReference>
<dbReference type="AlphaFoldDB" id="A0A3D9FIX0"/>
<dbReference type="Proteomes" id="UP000256310">
    <property type="component" value="Unassembled WGS sequence"/>
</dbReference>
<comment type="catalytic activity">
    <reaction evidence="1">
        <text>ATP + protein L-histidine = ADP + protein N-phospho-L-histidine.</text>
        <dbReference type="EC" id="2.7.13.3"/>
    </reaction>
</comment>
<dbReference type="InterPro" id="IPR050980">
    <property type="entry name" value="2C_sensor_his_kinase"/>
</dbReference>
<evidence type="ECO:0000313" key="14">
    <source>
        <dbReference type="Proteomes" id="UP000256310"/>
    </source>
</evidence>
<evidence type="ECO:0000256" key="2">
    <source>
        <dbReference type="ARBA" id="ARBA00004651"/>
    </source>
</evidence>
<evidence type="ECO:0000256" key="1">
    <source>
        <dbReference type="ARBA" id="ARBA00000085"/>
    </source>
</evidence>
<evidence type="ECO:0000313" key="13">
    <source>
        <dbReference type="EMBL" id="RED17744.1"/>
    </source>
</evidence>
<keyword evidence="10" id="KW-1133">Transmembrane helix</keyword>
<dbReference type="PANTHER" id="PTHR44936">
    <property type="entry name" value="SENSOR PROTEIN CREC"/>
    <property type="match status" value="1"/>
</dbReference>
<dbReference type="SUPFAM" id="SSF47384">
    <property type="entry name" value="Homodimeric domain of signal transducing histidine kinase"/>
    <property type="match status" value="1"/>
</dbReference>
<feature type="transmembrane region" description="Helical" evidence="10">
    <location>
        <begin position="174"/>
        <end position="199"/>
    </location>
</feature>
<dbReference type="GO" id="GO:0005886">
    <property type="term" value="C:plasma membrane"/>
    <property type="evidence" value="ECO:0007669"/>
    <property type="project" value="UniProtKB-SubCell"/>
</dbReference>
<organism evidence="13 14">
    <name type="scientific">Parasphingopyxis lamellibrachiae</name>
    <dbReference type="NCBI Taxonomy" id="680125"/>
    <lineage>
        <taxon>Bacteria</taxon>
        <taxon>Pseudomonadati</taxon>
        <taxon>Pseudomonadota</taxon>
        <taxon>Alphaproteobacteria</taxon>
        <taxon>Sphingomonadales</taxon>
        <taxon>Sphingomonadaceae</taxon>
        <taxon>Parasphingopyxis</taxon>
    </lineage>
</organism>
<dbReference type="CDD" id="cd00075">
    <property type="entry name" value="HATPase"/>
    <property type="match status" value="1"/>
</dbReference>
<dbReference type="SMART" id="SM00304">
    <property type="entry name" value="HAMP"/>
    <property type="match status" value="1"/>
</dbReference>
<dbReference type="SUPFAM" id="SSF158472">
    <property type="entry name" value="HAMP domain-like"/>
    <property type="match status" value="1"/>
</dbReference>
<dbReference type="PANTHER" id="PTHR44936:SF10">
    <property type="entry name" value="SENSOR PROTEIN RSTB"/>
    <property type="match status" value="1"/>
</dbReference>
<accession>A0A3D9FIX0</accession>
<dbReference type="EMBL" id="QRDP01000004">
    <property type="protein sequence ID" value="RED17744.1"/>
    <property type="molecule type" value="Genomic_DNA"/>
</dbReference>
<feature type="domain" description="Histidine kinase" evidence="11">
    <location>
        <begin position="260"/>
        <end position="458"/>
    </location>
</feature>
<evidence type="ECO:0000259" key="12">
    <source>
        <dbReference type="PROSITE" id="PS50885"/>
    </source>
</evidence>
<dbReference type="CDD" id="cd06225">
    <property type="entry name" value="HAMP"/>
    <property type="match status" value="1"/>
</dbReference>
<dbReference type="InterPro" id="IPR003594">
    <property type="entry name" value="HATPase_dom"/>
</dbReference>
<dbReference type="InterPro" id="IPR003660">
    <property type="entry name" value="HAMP_dom"/>
</dbReference>
<name>A0A3D9FIX0_9SPHN</name>
<keyword evidence="10" id="KW-0472">Membrane</keyword>
<feature type="domain" description="HAMP" evidence="12">
    <location>
        <begin position="200"/>
        <end position="252"/>
    </location>
</feature>